<dbReference type="RefSeq" id="WP_095074856.1">
    <property type="nucleotide sequence ID" value="NZ_LT899436.1"/>
</dbReference>
<evidence type="ECO:0000313" key="2">
    <source>
        <dbReference type="EMBL" id="SNR17668.1"/>
    </source>
</evidence>
<protein>
    <submittedName>
        <fullName evidence="2">Uncharacterized protein</fullName>
    </submittedName>
</protein>
<dbReference type="OrthoDB" id="769130at2"/>
<dbReference type="EMBL" id="LT899436">
    <property type="protein sequence ID" value="SNR17668.1"/>
    <property type="molecule type" value="Genomic_DNA"/>
</dbReference>
<feature type="transmembrane region" description="Helical" evidence="1">
    <location>
        <begin position="94"/>
        <end position="111"/>
    </location>
</feature>
<evidence type="ECO:0000256" key="1">
    <source>
        <dbReference type="SAM" id="Phobius"/>
    </source>
</evidence>
<keyword evidence="1" id="KW-0812">Transmembrane</keyword>
<keyword evidence="1" id="KW-1133">Transmembrane helix</keyword>
<dbReference type="KEGG" id="tje:TJEJU_4044"/>
<accession>A0A238UGK7</accession>
<gene>
    <name evidence="2" type="ORF">TJEJU_4044</name>
</gene>
<reference evidence="2 3" key="1">
    <citation type="submission" date="2017-07" db="EMBL/GenBank/DDBJ databases">
        <authorList>
            <person name="Sun Z.S."/>
            <person name="Albrecht U."/>
            <person name="Echele G."/>
            <person name="Lee C.C."/>
        </authorList>
    </citation>
    <scope>NUCLEOTIDE SEQUENCE [LARGE SCALE GENOMIC DNA]</scope>
    <source>
        <strain evidence="3">type strain: KCTC 22618</strain>
    </source>
</reference>
<sequence>MKIIELKKNNQLTQKETTKKAFSNLEKTLVALRELEIPLDSVEKINEKITVINSFQENNERKFRRKLLVQKSNIIHLLVKEHGLVPEKYYQNQWFAIGMSTFGIPLGLIFSSAIGNTAFLGFGLPLGMLIGSMIGKQKDEKAKKEGKQINLSFR</sequence>
<keyword evidence="3" id="KW-1185">Reference proteome</keyword>
<feature type="transmembrane region" description="Helical" evidence="1">
    <location>
        <begin position="117"/>
        <end position="135"/>
    </location>
</feature>
<dbReference type="AlphaFoldDB" id="A0A238UGK7"/>
<dbReference type="Proteomes" id="UP000215214">
    <property type="component" value="Chromosome TJEJU"/>
</dbReference>
<evidence type="ECO:0000313" key="3">
    <source>
        <dbReference type="Proteomes" id="UP000215214"/>
    </source>
</evidence>
<name>A0A238UGK7_9FLAO</name>
<keyword evidence="1" id="KW-0472">Membrane</keyword>
<proteinExistence type="predicted"/>
<organism evidence="2 3">
    <name type="scientific">Tenacibaculum jejuense</name>
    <dbReference type="NCBI Taxonomy" id="584609"/>
    <lineage>
        <taxon>Bacteria</taxon>
        <taxon>Pseudomonadati</taxon>
        <taxon>Bacteroidota</taxon>
        <taxon>Flavobacteriia</taxon>
        <taxon>Flavobacteriales</taxon>
        <taxon>Flavobacteriaceae</taxon>
        <taxon>Tenacibaculum</taxon>
    </lineage>
</organism>